<evidence type="ECO:0000256" key="1">
    <source>
        <dbReference type="SAM" id="Phobius"/>
    </source>
</evidence>
<evidence type="ECO:0000313" key="4">
    <source>
        <dbReference type="Proteomes" id="UP000191931"/>
    </source>
</evidence>
<reference evidence="3 4" key="1">
    <citation type="submission" date="2017-03" db="EMBL/GenBank/DDBJ databases">
        <authorList>
            <person name="Afonso C.L."/>
            <person name="Miller P.J."/>
            <person name="Scott M.A."/>
            <person name="Spackman E."/>
            <person name="Goraichik I."/>
            <person name="Dimitrov K.M."/>
            <person name="Suarez D.L."/>
            <person name="Swayne D.E."/>
        </authorList>
    </citation>
    <scope>NUCLEOTIDE SEQUENCE [LARGE SCALE GENOMIC DNA]</scope>
    <source>
        <strain evidence="3">PRJEB14757</strain>
    </source>
</reference>
<dbReference type="InterPro" id="IPR023155">
    <property type="entry name" value="Cyt_c-552/4"/>
</dbReference>
<keyword evidence="4" id="KW-1185">Reference proteome</keyword>
<proteinExistence type="predicted"/>
<dbReference type="AlphaFoldDB" id="A0A1W1H928"/>
<dbReference type="Proteomes" id="UP000191931">
    <property type="component" value="Unassembled WGS sequence"/>
</dbReference>
<name>A0A1W1H928_9BACT</name>
<dbReference type="STRING" id="1246637.MTBBW1_1610030"/>
<evidence type="ECO:0000259" key="2">
    <source>
        <dbReference type="Pfam" id="PF13435"/>
    </source>
</evidence>
<dbReference type="SUPFAM" id="SSF48695">
    <property type="entry name" value="Multiheme cytochromes"/>
    <property type="match status" value="1"/>
</dbReference>
<dbReference type="Gene3D" id="1.10.1130.10">
    <property type="entry name" value="Flavocytochrome C3, Chain A"/>
    <property type="match status" value="1"/>
</dbReference>
<feature type="domain" description="Cytochrome c-552/4" evidence="2">
    <location>
        <begin position="57"/>
        <end position="129"/>
    </location>
</feature>
<gene>
    <name evidence="3" type="ORF">MTBBW1_1610030</name>
</gene>
<feature type="transmembrane region" description="Helical" evidence="1">
    <location>
        <begin position="27"/>
        <end position="45"/>
    </location>
</feature>
<evidence type="ECO:0000313" key="3">
    <source>
        <dbReference type="EMBL" id="SLM28868.1"/>
    </source>
</evidence>
<dbReference type="InterPro" id="IPR036280">
    <property type="entry name" value="Multihaem_cyt_sf"/>
</dbReference>
<dbReference type="EMBL" id="FWEV01000070">
    <property type="protein sequence ID" value="SLM28868.1"/>
    <property type="molecule type" value="Genomic_DNA"/>
</dbReference>
<sequence length="175" mass="19662">MKLCIFKCCSTRQIDLEGKIRRDYENYLSILFLVLTFLGLIYPASGDDKTFVGSKICSECHEEQHTHFENYAKKATSYESIAVMRSKLTESEFESCFECHTTGYGKPGGFISETETPELKNAGCEVCHGPGSVHVESQDPEDIITELSIEDCNHCHSEDRVDAFDFKPLLFGGAH</sequence>
<protein>
    <submittedName>
        <fullName evidence="3">Cytochrome c family protein</fullName>
    </submittedName>
</protein>
<accession>A0A1W1H928</accession>
<keyword evidence="1" id="KW-0472">Membrane</keyword>
<dbReference type="RefSeq" id="WP_186441434.1">
    <property type="nucleotide sequence ID" value="NZ_LT828550.1"/>
</dbReference>
<dbReference type="Pfam" id="PF13435">
    <property type="entry name" value="Cytochrome_C554"/>
    <property type="match status" value="1"/>
</dbReference>
<keyword evidence="1" id="KW-1133">Transmembrane helix</keyword>
<keyword evidence="1" id="KW-0812">Transmembrane</keyword>
<organism evidence="3 4">
    <name type="scientific">Desulfamplus magnetovallimortis</name>
    <dbReference type="NCBI Taxonomy" id="1246637"/>
    <lineage>
        <taxon>Bacteria</taxon>
        <taxon>Pseudomonadati</taxon>
        <taxon>Thermodesulfobacteriota</taxon>
        <taxon>Desulfobacteria</taxon>
        <taxon>Desulfobacterales</taxon>
        <taxon>Desulfobacteraceae</taxon>
        <taxon>Desulfamplus</taxon>
    </lineage>
</organism>